<dbReference type="EC" id="6.3.2.5" evidence="3"/>
<keyword evidence="3" id="KW-0511">Multifunctional enzyme</keyword>
<dbReference type="InterPro" id="IPR007085">
    <property type="entry name" value="DNA/pantothenate-metab_flavo_C"/>
</dbReference>
<dbReference type="SUPFAM" id="SSF102645">
    <property type="entry name" value="CoaB-like"/>
    <property type="match status" value="1"/>
</dbReference>
<keyword evidence="3" id="KW-0479">Metal-binding</keyword>
<evidence type="ECO:0000259" key="5">
    <source>
        <dbReference type="Pfam" id="PF04127"/>
    </source>
</evidence>
<evidence type="ECO:0000313" key="6">
    <source>
        <dbReference type="EMBL" id="NJC26269.1"/>
    </source>
</evidence>
<evidence type="ECO:0000259" key="4">
    <source>
        <dbReference type="Pfam" id="PF02441"/>
    </source>
</evidence>
<feature type="region of interest" description="Phosphopantothenoylcysteine decarboxylase" evidence="3">
    <location>
        <begin position="1"/>
        <end position="216"/>
    </location>
</feature>
<dbReference type="RefSeq" id="WP_168037023.1">
    <property type="nucleotide sequence ID" value="NZ_JAATJH010000002.1"/>
</dbReference>
<feature type="binding site" evidence="3">
    <location>
        <position position="351"/>
    </location>
    <ligand>
        <name>CTP</name>
        <dbReference type="ChEBI" id="CHEBI:37563"/>
    </ligand>
</feature>
<dbReference type="GO" id="GO:0004632">
    <property type="term" value="F:phosphopantothenate--cysteine ligase activity"/>
    <property type="evidence" value="ECO:0007669"/>
    <property type="project" value="UniProtKB-EC"/>
</dbReference>
<keyword evidence="3" id="KW-0288">FMN</keyword>
<comment type="caution">
    <text evidence="3">Lacks conserved residue(s) required for the propagation of feature annotation.</text>
</comment>
<feature type="region of interest" description="Phosphopantothenate--cysteine ligase" evidence="3">
    <location>
        <begin position="217"/>
        <end position="424"/>
    </location>
</feature>
<evidence type="ECO:0000256" key="2">
    <source>
        <dbReference type="ARBA" id="ARBA00023239"/>
    </source>
</evidence>
<dbReference type="HAMAP" id="MF_02225">
    <property type="entry name" value="CoaBC"/>
    <property type="match status" value="1"/>
</dbReference>
<feature type="binding site" evidence="3">
    <location>
        <position position="369"/>
    </location>
    <ligand>
        <name>CTP</name>
        <dbReference type="ChEBI" id="CHEBI:37563"/>
    </ligand>
</feature>
<feature type="binding site" evidence="3">
    <location>
        <position position="306"/>
    </location>
    <ligand>
        <name>CTP</name>
        <dbReference type="ChEBI" id="CHEBI:37563"/>
    </ligand>
</feature>
<proteinExistence type="inferred from homology"/>
<comment type="catalytic activity">
    <reaction evidence="3">
        <text>N-[(R)-4-phosphopantothenoyl]-L-cysteine + H(+) = (R)-4'-phosphopantetheine + CO2</text>
        <dbReference type="Rhea" id="RHEA:16793"/>
        <dbReference type="ChEBI" id="CHEBI:15378"/>
        <dbReference type="ChEBI" id="CHEBI:16526"/>
        <dbReference type="ChEBI" id="CHEBI:59458"/>
        <dbReference type="ChEBI" id="CHEBI:61723"/>
        <dbReference type="EC" id="4.1.1.36"/>
    </reaction>
</comment>
<dbReference type="Proteomes" id="UP000770785">
    <property type="component" value="Unassembled WGS sequence"/>
</dbReference>
<comment type="caution">
    <text evidence="6">The sequence shown here is derived from an EMBL/GenBank/DDBJ whole genome shotgun (WGS) entry which is preliminary data.</text>
</comment>
<organism evidence="6 7">
    <name type="scientific">Neolewinella antarctica</name>
    <dbReference type="NCBI Taxonomy" id="442734"/>
    <lineage>
        <taxon>Bacteria</taxon>
        <taxon>Pseudomonadati</taxon>
        <taxon>Bacteroidota</taxon>
        <taxon>Saprospiria</taxon>
        <taxon>Saprospirales</taxon>
        <taxon>Lewinellaceae</taxon>
        <taxon>Neolewinella</taxon>
    </lineage>
</organism>
<dbReference type="InterPro" id="IPR035929">
    <property type="entry name" value="CoaB-like_sf"/>
</dbReference>
<dbReference type="Gene3D" id="3.40.50.10300">
    <property type="entry name" value="CoaB-like"/>
    <property type="match status" value="1"/>
</dbReference>
<keyword evidence="1 3" id="KW-0210">Decarboxylase</keyword>
<sequence>MSIKGKKIILGVSGSIAAYKAALLVRGLIKGGAEVKVLMTRAAADFISPLTLATLSKNEVTTSVHNGESWNNHVELGLWADAMIIAPATATTLGKMATAICDNAIVAVYLSARCPIFFAPAMDLDMWAHPATQRNVALLKTYGNHLIDVGDGELASGLSGAGRLAEPENIITILDGYFSGRQQNNVKPKLALPSETEGAVAGVKDIRREQDLLGKRILVTAGPTHEDLDPVRYLGNRSTGRMGIAIAEAAAARGARVDLILGPTNLSTTAEGVQVLAVRTAREMHAASVALWPKANAAILAAAVADYRPKNVAKQKIKKKEGALSVELVRNPDIAAELGQDKKSHQRLVGFALETNDELVNARRKLVSKNLDFIVLNSPSDEGTGFGHTTNRVQFVDATSVKPFDLKEKTAVADDILNELVTRF</sequence>
<keyword evidence="3" id="KW-0460">Magnesium</keyword>
<protein>
    <recommendedName>
        <fullName evidence="3">Coenzyme A biosynthesis bifunctional protein CoaBC</fullName>
    </recommendedName>
    <alternativeName>
        <fullName evidence="3">DNA/pantothenate metabolism flavoprotein</fullName>
    </alternativeName>
    <alternativeName>
        <fullName evidence="3">Phosphopantothenoylcysteine synthetase/decarboxylase</fullName>
        <shortName evidence="3">PPCS-PPCDC</shortName>
    </alternativeName>
    <domain>
        <recommendedName>
            <fullName evidence="3">Phosphopantothenoylcysteine decarboxylase</fullName>
            <shortName evidence="3">PPC decarboxylase</shortName>
            <shortName evidence="3">PPC-DC</shortName>
            <ecNumber evidence="3">4.1.1.36</ecNumber>
        </recommendedName>
        <alternativeName>
            <fullName evidence="3">CoaC</fullName>
        </alternativeName>
    </domain>
    <domain>
        <recommendedName>
            <fullName evidence="3">Phosphopantothenate--cysteine ligase</fullName>
            <ecNumber evidence="3">6.3.2.5</ecNumber>
        </recommendedName>
        <alternativeName>
            <fullName evidence="3">CoaB</fullName>
        </alternativeName>
        <alternativeName>
            <fullName evidence="3">Phosphopantothenoylcysteine synthetase</fullName>
            <shortName evidence="3">PPC synthetase</shortName>
            <shortName evidence="3">PPC-S</shortName>
        </alternativeName>
    </domain>
</protein>
<dbReference type="GO" id="GO:0004633">
    <property type="term" value="F:phosphopantothenoylcysteine decarboxylase activity"/>
    <property type="evidence" value="ECO:0007669"/>
    <property type="project" value="UniProtKB-EC"/>
</dbReference>
<accession>A0ABX0XBE7</accession>
<keyword evidence="3" id="KW-0285">Flavoprotein</keyword>
<dbReference type="InterPro" id="IPR005252">
    <property type="entry name" value="CoaBC"/>
</dbReference>
<feature type="domain" description="DNA/pantothenate metabolism flavoprotein C-terminal" evidence="5">
    <location>
        <begin position="213"/>
        <end position="421"/>
    </location>
</feature>
<comment type="function">
    <text evidence="3">Catalyzes two sequential steps in the biosynthesis of coenzyme A. In the first step cysteine is conjugated to 4'-phosphopantothenate to form 4-phosphopantothenoylcysteine. In the second step the latter compound is decarboxylated to form 4'-phosphopantotheine.</text>
</comment>
<comment type="cofactor">
    <cofactor evidence="3">
        <name>Mg(2+)</name>
        <dbReference type="ChEBI" id="CHEBI:18420"/>
    </cofactor>
</comment>
<comment type="pathway">
    <text evidence="3">Cofactor biosynthesis; coenzyme A biosynthesis; CoA from (R)-pantothenate: step 3/5.</text>
</comment>
<dbReference type="EMBL" id="JAATJH010000002">
    <property type="protein sequence ID" value="NJC26269.1"/>
    <property type="molecule type" value="Genomic_DNA"/>
</dbReference>
<dbReference type="PANTHER" id="PTHR14359">
    <property type="entry name" value="HOMO-OLIGOMERIC FLAVIN CONTAINING CYS DECARBOXYLASE FAMILY"/>
    <property type="match status" value="1"/>
</dbReference>
<dbReference type="EC" id="4.1.1.36" evidence="3"/>
<evidence type="ECO:0000313" key="7">
    <source>
        <dbReference type="Proteomes" id="UP000770785"/>
    </source>
</evidence>
<comment type="similarity">
    <text evidence="3">In the N-terminal section; belongs to the HFCD (homo-oligomeric flavin containing Cys decarboxylase) superfamily.</text>
</comment>
<evidence type="ECO:0000256" key="3">
    <source>
        <dbReference type="HAMAP-Rule" id="MF_02225"/>
    </source>
</evidence>
<dbReference type="Pfam" id="PF02441">
    <property type="entry name" value="Flavoprotein"/>
    <property type="match status" value="1"/>
</dbReference>
<evidence type="ECO:0000256" key="1">
    <source>
        <dbReference type="ARBA" id="ARBA00022793"/>
    </source>
</evidence>
<keyword evidence="2 3" id="KW-0456">Lyase</keyword>
<reference evidence="6 7" key="1">
    <citation type="submission" date="2020-03" db="EMBL/GenBank/DDBJ databases">
        <title>Genomic Encyclopedia of Type Strains, Phase IV (KMG-IV): sequencing the most valuable type-strain genomes for metagenomic binning, comparative biology and taxonomic classification.</title>
        <authorList>
            <person name="Goeker M."/>
        </authorList>
    </citation>
    <scope>NUCLEOTIDE SEQUENCE [LARGE SCALE GENOMIC DNA]</scope>
    <source>
        <strain evidence="6 7">DSM 105096</strain>
    </source>
</reference>
<comment type="cofactor">
    <cofactor evidence="3">
        <name>FMN</name>
        <dbReference type="ChEBI" id="CHEBI:58210"/>
    </cofactor>
    <text evidence="3">Binds 1 FMN per subunit.</text>
</comment>
<dbReference type="Pfam" id="PF04127">
    <property type="entry name" value="DFP"/>
    <property type="match status" value="1"/>
</dbReference>
<comment type="catalytic activity">
    <reaction evidence="3">
        <text>(R)-4'-phosphopantothenate + L-cysteine + CTP = N-[(R)-4-phosphopantothenoyl]-L-cysteine + CMP + diphosphate + H(+)</text>
        <dbReference type="Rhea" id="RHEA:19397"/>
        <dbReference type="ChEBI" id="CHEBI:10986"/>
        <dbReference type="ChEBI" id="CHEBI:15378"/>
        <dbReference type="ChEBI" id="CHEBI:33019"/>
        <dbReference type="ChEBI" id="CHEBI:35235"/>
        <dbReference type="ChEBI" id="CHEBI:37563"/>
        <dbReference type="ChEBI" id="CHEBI:59458"/>
        <dbReference type="ChEBI" id="CHEBI:60377"/>
        <dbReference type="EC" id="6.3.2.5"/>
    </reaction>
</comment>
<name>A0ABX0XBE7_9BACT</name>
<comment type="pathway">
    <text evidence="3">Cofactor biosynthesis; coenzyme A biosynthesis; CoA from (R)-pantothenate: step 2/5.</text>
</comment>
<dbReference type="Gene3D" id="3.40.50.1950">
    <property type="entry name" value="Flavin prenyltransferase-like"/>
    <property type="match status" value="1"/>
</dbReference>
<gene>
    <name evidence="3" type="primary">coaBC</name>
    <name evidence="6" type="ORF">GGR27_001768</name>
</gene>
<dbReference type="PANTHER" id="PTHR14359:SF6">
    <property type="entry name" value="PHOSPHOPANTOTHENOYLCYSTEINE DECARBOXYLASE"/>
    <property type="match status" value="1"/>
</dbReference>
<feature type="domain" description="Flavoprotein" evidence="4">
    <location>
        <begin position="6"/>
        <end position="171"/>
    </location>
</feature>
<keyword evidence="3 6" id="KW-0436">Ligase</keyword>
<comment type="similarity">
    <text evidence="3">In the C-terminal section; belongs to the PPC synthetase family.</text>
</comment>
<keyword evidence="7" id="KW-1185">Reference proteome</keyword>
<dbReference type="InterPro" id="IPR036551">
    <property type="entry name" value="Flavin_trans-like"/>
</dbReference>
<feature type="binding site" evidence="3">
    <location>
        <position position="316"/>
    </location>
    <ligand>
        <name>CTP</name>
        <dbReference type="ChEBI" id="CHEBI:37563"/>
    </ligand>
</feature>
<dbReference type="SUPFAM" id="SSF52507">
    <property type="entry name" value="Homo-oligomeric flavin-containing Cys decarboxylases, HFCD"/>
    <property type="match status" value="1"/>
</dbReference>
<feature type="binding site" evidence="3">
    <location>
        <position position="365"/>
    </location>
    <ligand>
        <name>CTP</name>
        <dbReference type="ChEBI" id="CHEBI:37563"/>
    </ligand>
</feature>
<dbReference type="InterPro" id="IPR003382">
    <property type="entry name" value="Flavoprotein"/>
</dbReference>